<evidence type="ECO:0000256" key="6">
    <source>
        <dbReference type="SAM" id="Phobius"/>
    </source>
</evidence>
<dbReference type="KEGG" id="ipu:108272493"/>
<evidence type="ECO:0000256" key="3">
    <source>
        <dbReference type="ARBA" id="ARBA00022989"/>
    </source>
</evidence>
<dbReference type="GeneID" id="108272493"/>
<reference evidence="9" key="2">
    <citation type="submission" date="2025-08" db="UniProtKB">
        <authorList>
            <consortium name="RefSeq"/>
        </authorList>
    </citation>
    <scope>IDENTIFICATION</scope>
    <source>
        <tissue evidence="9">Blood</tissue>
    </source>
</reference>
<keyword evidence="3 6" id="KW-1133">Transmembrane helix</keyword>
<evidence type="ECO:0000313" key="9">
    <source>
        <dbReference type="RefSeq" id="XP_017336417.1"/>
    </source>
</evidence>
<feature type="compositionally biased region" description="Acidic residues" evidence="5">
    <location>
        <begin position="63"/>
        <end position="73"/>
    </location>
</feature>
<dbReference type="InterPro" id="IPR015943">
    <property type="entry name" value="WD40/YVTN_repeat-like_dom_sf"/>
</dbReference>
<dbReference type="STRING" id="7998.ENSIPUP00000000861"/>
<evidence type="ECO:0000256" key="4">
    <source>
        <dbReference type="ARBA" id="ARBA00023136"/>
    </source>
</evidence>
<dbReference type="Pfam" id="PF23727">
    <property type="entry name" value="Beta-prop_FAM234A_B"/>
    <property type="match status" value="1"/>
</dbReference>
<dbReference type="InterPro" id="IPR028994">
    <property type="entry name" value="Integrin_alpha_N"/>
</dbReference>
<dbReference type="OrthoDB" id="9941159at2759"/>
<dbReference type="CTD" id="57613"/>
<sequence>MATALSRALKLPGKKGSELGEYDPLTQVDSEDDSEEDDLVLNYPRNGLASHSHAATLRLGQEEAELHEEDEEDAWRHGGGKDRRGEAGESTDEGVGLVSEGAGQKVKVRAAVRTAAFVVPLICAAMFVLLFAFLVPCQRGGSHRQEWETEVGHAGGVTSPPMALWDVDGDGVEDLLIAVMRINNSSQQISFLGNSKEYSVVALHGVNGSVIWTRSLKEPLSSVQCSAPNTCLLITSTYLTSVNASTGKKLWEVPAREGESQAVGVPDLQGDSVPDLLIATLPADEELDPSLVLHSGLTGSLIGQPVNFNLTPQGKLIGPLLHETAVGAYYILFGLGMVEAVSLGDVYKQATGWTTVPSSLGVKDPVWEKQRKNNSSTLIHIYSGVDQIEYFLPLVAGVCNNHNNLDAESSCNSSRSDWVLVCVNSRISFIRERDIHTTWTVNSSSIHSRPAIGHFNDDGVPDLVIQQSANGVRKVQIIDGAQGRSLWEVEFVCPRLVLEGSTILTTSGLSVLLFWAGDPLPASKNITKVSPPEPVLRRLFLLHPAYPTILQELTSTTDTALTATVSYDDEQKDVSYVVVVSRPVSGLGPGTQLVKSVSVRASLSRANTIRLSDDTHTHTAFQINKFFRSLSFRRQ</sequence>
<protein>
    <submittedName>
        <fullName evidence="9">Protein FAM234B</fullName>
    </submittedName>
</protein>
<keyword evidence="4 6" id="KW-0472">Membrane</keyword>
<keyword evidence="8" id="KW-1185">Reference proteome</keyword>
<dbReference type="Gene3D" id="2.130.10.10">
    <property type="entry name" value="YVTN repeat-like/Quinoprotein amine dehydrogenase"/>
    <property type="match status" value="1"/>
</dbReference>
<feature type="compositionally biased region" description="Acidic residues" evidence="5">
    <location>
        <begin position="29"/>
        <end position="38"/>
    </location>
</feature>
<feature type="domain" description="FAM234A/B beta-propeller" evidence="7">
    <location>
        <begin position="160"/>
        <end position="633"/>
    </location>
</feature>
<evidence type="ECO:0000259" key="7">
    <source>
        <dbReference type="Pfam" id="PF23727"/>
    </source>
</evidence>
<dbReference type="PANTHER" id="PTHR21419:SF25">
    <property type="entry name" value="PROTEIN FAM234B"/>
    <property type="match status" value="1"/>
</dbReference>
<dbReference type="AlphaFoldDB" id="A0A2D0S106"/>
<dbReference type="GO" id="GO:0016020">
    <property type="term" value="C:membrane"/>
    <property type="evidence" value="ECO:0007669"/>
    <property type="project" value="UniProtKB-SubCell"/>
</dbReference>
<keyword evidence="2 6" id="KW-0812">Transmembrane</keyword>
<comment type="subcellular location">
    <subcellularLocation>
        <location evidence="1">Membrane</location>
        <topology evidence="1">Single-pass membrane protein</topology>
    </subcellularLocation>
</comment>
<reference evidence="8" key="1">
    <citation type="journal article" date="2016" name="Nat. Commun.">
        <title>The channel catfish genome sequence provides insights into the evolution of scale formation in teleosts.</title>
        <authorList>
            <person name="Liu Z."/>
            <person name="Liu S."/>
            <person name="Yao J."/>
            <person name="Bao L."/>
            <person name="Zhang J."/>
            <person name="Li Y."/>
            <person name="Jiang C."/>
            <person name="Sun L."/>
            <person name="Wang R."/>
            <person name="Zhang Y."/>
            <person name="Zhou T."/>
            <person name="Zeng Q."/>
            <person name="Fu Q."/>
            <person name="Gao S."/>
            <person name="Li N."/>
            <person name="Koren S."/>
            <person name="Jiang Y."/>
            <person name="Zimin A."/>
            <person name="Xu P."/>
            <person name="Phillippy A.M."/>
            <person name="Geng X."/>
            <person name="Song L."/>
            <person name="Sun F."/>
            <person name="Li C."/>
            <person name="Wang X."/>
            <person name="Chen A."/>
            <person name="Jin Y."/>
            <person name="Yuan Z."/>
            <person name="Yang Y."/>
            <person name="Tan S."/>
            <person name="Peatman E."/>
            <person name="Lu J."/>
            <person name="Qin Z."/>
            <person name="Dunham R."/>
            <person name="Li Z."/>
            <person name="Sonstegard T."/>
            <person name="Feng J."/>
            <person name="Danzmann R.G."/>
            <person name="Schroeder S."/>
            <person name="Scheffler B."/>
            <person name="Duke M.V."/>
            <person name="Ballard L."/>
            <person name="Kucuktas H."/>
            <person name="Kaltenboeck L."/>
            <person name="Liu H."/>
            <person name="Armbruster J."/>
            <person name="Xie Y."/>
            <person name="Kirby M.L."/>
            <person name="Tian Y."/>
            <person name="Flanagan M.E."/>
            <person name="Mu W."/>
            <person name="Waldbieser G.C."/>
        </authorList>
    </citation>
    <scope>NUCLEOTIDE SEQUENCE [LARGE SCALE GENOMIC DNA]</scope>
    <source>
        <strain evidence="8">SDA103</strain>
    </source>
</reference>
<feature type="compositionally biased region" description="Basic and acidic residues" evidence="5">
    <location>
        <begin position="74"/>
        <end position="87"/>
    </location>
</feature>
<dbReference type="RefSeq" id="XP_017336417.1">
    <property type="nucleotide sequence ID" value="XM_017480928.3"/>
</dbReference>
<evidence type="ECO:0000256" key="2">
    <source>
        <dbReference type="ARBA" id="ARBA00022692"/>
    </source>
</evidence>
<dbReference type="PANTHER" id="PTHR21419">
    <property type="match status" value="1"/>
</dbReference>
<dbReference type="InterPro" id="IPR055409">
    <property type="entry name" value="Beta-prop_FAM234A_B"/>
</dbReference>
<name>A0A2D0S106_ICTPU</name>
<dbReference type="InterPro" id="IPR045232">
    <property type="entry name" value="FAM234"/>
</dbReference>
<feature type="transmembrane region" description="Helical" evidence="6">
    <location>
        <begin position="115"/>
        <end position="135"/>
    </location>
</feature>
<organism evidence="8 9">
    <name type="scientific">Ictalurus punctatus</name>
    <name type="common">Channel catfish</name>
    <name type="synonym">Silurus punctatus</name>
    <dbReference type="NCBI Taxonomy" id="7998"/>
    <lineage>
        <taxon>Eukaryota</taxon>
        <taxon>Metazoa</taxon>
        <taxon>Chordata</taxon>
        <taxon>Craniata</taxon>
        <taxon>Vertebrata</taxon>
        <taxon>Euteleostomi</taxon>
        <taxon>Actinopterygii</taxon>
        <taxon>Neopterygii</taxon>
        <taxon>Teleostei</taxon>
        <taxon>Ostariophysi</taxon>
        <taxon>Siluriformes</taxon>
        <taxon>Ictaluridae</taxon>
        <taxon>Ictalurus</taxon>
    </lineage>
</organism>
<evidence type="ECO:0000256" key="1">
    <source>
        <dbReference type="ARBA" id="ARBA00004167"/>
    </source>
</evidence>
<feature type="region of interest" description="Disordered" evidence="5">
    <location>
        <begin position="63"/>
        <end position="96"/>
    </location>
</feature>
<dbReference type="SUPFAM" id="SSF69318">
    <property type="entry name" value="Integrin alpha N-terminal domain"/>
    <property type="match status" value="1"/>
</dbReference>
<proteinExistence type="predicted"/>
<feature type="region of interest" description="Disordered" evidence="5">
    <location>
        <begin position="1"/>
        <end position="38"/>
    </location>
</feature>
<accession>A0A2D0S106</accession>
<evidence type="ECO:0000256" key="5">
    <source>
        <dbReference type="SAM" id="MobiDB-lite"/>
    </source>
</evidence>
<gene>
    <name evidence="9" type="primary">fam234b</name>
</gene>
<evidence type="ECO:0000313" key="8">
    <source>
        <dbReference type="Proteomes" id="UP000221080"/>
    </source>
</evidence>
<dbReference type="Proteomes" id="UP000221080">
    <property type="component" value="Chromosome 12"/>
</dbReference>